<dbReference type="Pfam" id="PF12697">
    <property type="entry name" value="Abhydrolase_6"/>
    <property type="match status" value="1"/>
</dbReference>
<accession>A0A011NX76</accession>
<evidence type="ECO:0000256" key="1">
    <source>
        <dbReference type="SAM" id="Phobius"/>
    </source>
</evidence>
<dbReference type="eggNOG" id="COG1075">
    <property type="taxonomic scope" value="Bacteria"/>
</dbReference>
<reference evidence="3" key="1">
    <citation type="submission" date="2014-02" db="EMBL/GenBank/DDBJ databases">
        <title>Expanding our view of genomic diversity in Candidatus Accumulibacter clades.</title>
        <authorList>
            <person name="Skennerton C.T."/>
            <person name="Barr J.J."/>
            <person name="Slater F.R."/>
            <person name="Bond P.L."/>
            <person name="Tyson G.W."/>
        </authorList>
    </citation>
    <scope>NUCLEOTIDE SEQUENCE [LARGE SCALE GENOMIC DNA]</scope>
</reference>
<keyword evidence="4" id="KW-1185">Reference proteome</keyword>
<keyword evidence="1" id="KW-0812">Transmembrane</keyword>
<dbReference type="InterPro" id="IPR000073">
    <property type="entry name" value="AB_hydrolase_1"/>
</dbReference>
<evidence type="ECO:0000313" key="4">
    <source>
        <dbReference type="Proteomes" id="UP000022141"/>
    </source>
</evidence>
<evidence type="ECO:0000259" key="2">
    <source>
        <dbReference type="Pfam" id="PF12697"/>
    </source>
</evidence>
<dbReference type="SUPFAM" id="SSF53474">
    <property type="entry name" value="alpha/beta-Hydrolases"/>
    <property type="match status" value="1"/>
</dbReference>
<comment type="caution">
    <text evidence="3">The sequence shown here is derived from an EMBL/GenBank/DDBJ whole genome shotgun (WGS) entry which is preliminary data.</text>
</comment>
<gene>
    <name evidence="3" type="ORF">AW11_02661</name>
</gene>
<dbReference type="EMBL" id="JEMY01000035">
    <property type="protein sequence ID" value="EXI87313.1"/>
    <property type="molecule type" value="Genomic_DNA"/>
</dbReference>
<protein>
    <submittedName>
        <fullName evidence="3">Esterase of the alpha/beta hydrolase fold protein</fullName>
    </submittedName>
</protein>
<keyword evidence="1" id="KW-1133">Transmembrane helix</keyword>
<feature type="domain" description="AB hydrolase-1" evidence="2">
    <location>
        <begin position="16"/>
        <end position="225"/>
    </location>
</feature>
<evidence type="ECO:0000313" key="3">
    <source>
        <dbReference type="EMBL" id="EXI87313.1"/>
    </source>
</evidence>
<feature type="transmembrane region" description="Helical" evidence="1">
    <location>
        <begin position="16"/>
        <end position="36"/>
    </location>
</feature>
<dbReference type="PANTHER" id="PTHR37946:SF1">
    <property type="entry name" value="SLL1969 PROTEIN"/>
    <property type="match status" value="1"/>
</dbReference>
<keyword evidence="1" id="KW-0472">Membrane</keyword>
<sequence length="226" mass="24251">MDDSTPSRHRHPKPTVILVHGLWTPAAVFALHSHWLQRRGYRTRRFGYPSVRATLAQNAQALKAFIEATGASDIHLVGHSMGGLIILDLLAQSVDPRLRRAILLGTPCLDSHCARRLARVAGLPTLLGRSIMEWLSRPAPTRTLLASAPPVGVLAGTRSFGLGRVVPGLPHPNDGVVAVAETRLPGAADFIALPVAHSQMLASPACAAQIVAFLETGHFRHDQEPA</sequence>
<dbReference type="AlphaFoldDB" id="A0A011NX76"/>
<name>A0A011NX76_ACCRE</name>
<dbReference type="STRING" id="1454004.AW11_02661"/>
<dbReference type="PATRIC" id="fig|1454004.3.peg.2753"/>
<keyword evidence="3" id="KW-0378">Hydrolase</keyword>
<dbReference type="PANTHER" id="PTHR37946">
    <property type="entry name" value="SLL1969 PROTEIN"/>
    <property type="match status" value="1"/>
</dbReference>
<proteinExistence type="predicted"/>
<dbReference type="Proteomes" id="UP000022141">
    <property type="component" value="Unassembled WGS sequence"/>
</dbReference>
<dbReference type="GO" id="GO:0016787">
    <property type="term" value="F:hydrolase activity"/>
    <property type="evidence" value="ECO:0007669"/>
    <property type="project" value="UniProtKB-KW"/>
</dbReference>
<dbReference type="Gene3D" id="3.40.50.1820">
    <property type="entry name" value="alpha/beta hydrolase"/>
    <property type="match status" value="1"/>
</dbReference>
<dbReference type="InterPro" id="IPR029058">
    <property type="entry name" value="AB_hydrolase_fold"/>
</dbReference>
<organism evidence="3 4">
    <name type="scientific">Accumulibacter regalis</name>
    <dbReference type="NCBI Taxonomy" id="522306"/>
    <lineage>
        <taxon>Bacteria</taxon>
        <taxon>Pseudomonadati</taxon>
        <taxon>Pseudomonadota</taxon>
        <taxon>Betaproteobacteria</taxon>
        <taxon>Candidatus Accumulibacter</taxon>
    </lineage>
</organism>